<dbReference type="CDD" id="cd19499">
    <property type="entry name" value="RecA-like_ClpB_Hsp104-like"/>
    <property type="match status" value="1"/>
</dbReference>
<dbReference type="InterPro" id="IPR050130">
    <property type="entry name" value="ClpA_ClpB"/>
</dbReference>
<sequence>MTAPLAQIPTWLREVEIALAANPQVALTGNIRDLILLPNDDPMRPPIKTVTVTEALSEALARTGHRNVIVYSLADGPEVIHEEDGAATTLVAAATNAAGTDAHRLTILRALLKAVIESDRECCLIIESASRLRTDPESISEEYHELLVAAEHGMNTAPRRRVAGHQQGLYNTVFWMLDREGDLPHWLVAGDQMRVISVPMPSHTDRHLHTRLLTNSLLPQPIPLTAELDPDTAKAVDTYASQTTGLSQRSIAEINRLAIDRGIAANDIADAIRTYRVGIPDNPWQDTALRAKLRSATAKLSGDVFGQPAAIRKSADILMRSAIGLTGAQSSSSSSRPQGVLFFAGPTGVGKTELAKSMAQLIFGRKDAFLRFDMSEFSSEHSEARLIGSPPGYIGHSAGGELTNSVRQDPFRLILFDEVEKAHPRILDKFLQILEDGRLTDGNGSTVYFSESLIVFTSNLGVYTQGPDGVRVPVVQRGADYAAVETLIRTKVAEHFTTEIGRPELLNRIGDNIVVFDFISDEVGAQLVEKVAGNVVERVREMTGTAVEFSPEARAMMTVEACKKLDFGGRGINNAMESILINPLARALFEQDPFPAAMTIEGFEHGDEGWRVIFR</sequence>
<dbReference type="InterPro" id="IPR001270">
    <property type="entry name" value="ClpA/B"/>
</dbReference>
<dbReference type="PRINTS" id="PR00300">
    <property type="entry name" value="CLPPROTEASEA"/>
</dbReference>
<evidence type="ECO:0000259" key="3">
    <source>
        <dbReference type="SMART" id="SM00382"/>
    </source>
</evidence>
<dbReference type="PANTHER" id="PTHR11638">
    <property type="entry name" value="ATP-DEPENDENT CLP PROTEASE"/>
    <property type="match status" value="1"/>
</dbReference>
<dbReference type="Proteomes" id="UP001500822">
    <property type="component" value="Unassembled WGS sequence"/>
</dbReference>
<dbReference type="EMBL" id="BAABIE010000022">
    <property type="protein sequence ID" value="GAA4758279.1"/>
    <property type="molecule type" value="Genomic_DNA"/>
</dbReference>
<dbReference type="Gene3D" id="3.40.50.300">
    <property type="entry name" value="P-loop containing nucleotide triphosphate hydrolases"/>
    <property type="match status" value="1"/>
</dbReference>
<dbReference type="InterPro" id="IPR003959">
    <property type="entry name" value="ATPase_AAA_core"/>
</dbReference>
<dbReference type="Pfam" id="PF07724">
    <property type="entry name" value="AAA_2"/>
    <property type="match status" value="1"/>
</dbReference>
<evidence type="ECO:0000313" key="4">
    <source>
        <dbReference type="EMBL" id="GAA4758279.1"/>
    </source>
</evidence>
<keyword evidence="1" id="KW-0547">Nucleotide-binding</keyword>
<organism evidence="4 5">
    <name type="scientific">Gordonia alkaliphila</name>
    <dbReference type="NCBI Taxonomy" id="1053547"/>
    <lineage>
        <taxon>Bacteria</taxon>
        <taxon>Bacillati</taxon>
        <taxon>Actinomycetota</taxon>
        <taxon>Actinomycetes</taxon>
        <taxon>Mycobacteriales</taxon>
        <taxon>Gordoniaceae</taxon>
        <taxon>Gordonia</taxon>
    </lineage>
</organism>
<evidence type="ECO:0000313" key="5">
    <source>
        <dbReference type="Proteomes" id="UP001500822"/>
    </source>
</evidence>
<dbReference type="SMART" id="SM00382">
    <property type="entry name" value="AAA"/>
    <property type="match status" value="1"/>
</dbReference>
<dbReference type="PANTHER" id="PTHR11638:SF18">
    <property type="entry name" value="HEAT SHOCK PROTEIN 104"/>
    <property type="match status" value="1"/>
</dbReference>
<evidence type="ECO:0000256" key="1">
    <source>
        <dbReference type="ARBA" id="ARBA00022741"/>
    </source>
</evidence>
<keyword evidence="2" id="KW-0067">ATP-binding</keyword>
<name>A0ABP8ZK11_9ACTN</name>
<dbReference type="RefSeq" id="WP_345314366.1">
    <property type="nucleotide sequence ID" value="NZ_BAABIE010000022.1"/>
</dbReference>
<dbReference type="InterPro" id="IPR003593">
    <property type="entry name" value="AAA+_ATPase"/>
</dbReference>
<proteinExistence type="predicted"/>
<dbReference type="InterPro" id="IPR027417">
    <property type="entry name" value="P-loop_NTPase"/>
</dbReference>
<accession>A0ABP8ZK11</accession>
<keyword evidence="5" id="KW-1185">Reference proteome</keyword>
<reference evidence="5" key="1">
    <citation type="journal article" date="2019" name="Int. J. Syst. Evol. Microbiol.">
        <title>The Global Catalogue of Microorganisms (GCM) 10K type strain sequencing project: providing services to taxonomists for standard genome sequencing and annotation.</title>
        <authorList>
            <consortium name="The Broad Institute Genomics Platform"/>
            <consortium name="The Broad Institute Genome Sequencing Center for Infectious Disease"/>
            <person name="Wu L."/>
            <person name="Ma J."/>
        </authorList>
    </citation>
    <scope>NUCLEOTIDE SEQUENCE [LARGE SCALE GENOMIC DNA]</scope>
    <source>
        <strain evidence="5">JCM 18077</strain>
    </source>
</reference>
<evidence type="ECO:0000256" key="2">
    <source>
        <dbReference type="ARBA" id="ARBA00022840"/>
    </source>
</evidence>
<comment type="caution">
    <text evidence="4">The sequence shown here is derived from an EMBL/GenBank/DDBJ whole genome shotgun (WGS) entry which is preliminary data.</text>
</comment>
<dbReference type="SUPFAM" id="SSF52540">
    <property type="entry name" value="P-loop containing nucleoside triphosphate hydrolases"/>
    <property type="match status" value="1"/>
</dbReference>
<feature type="domain" description="AAA+ ATPase" evidence="3">
    <location>
        <begin position="337"/>
        <end position="494"/>
    </location>
</feature>
<gene>
    <name evidence="4" type="ORF">GCM10023217_33380</name>
</gene>
<protein>
    <submittedName>
        <fullName evidence="4">AAA family ATPase</fullName>
    </submittedName>
</protein>